<accession>A0A8X6IRL9</accession>
<proteinExistence type="predicted"/>
<gene>
    <name evidence="1" type="ORF">TNCT_87051</name>
</gene>
<sequence length="126" mass="14007">MGEKMNRGQFTCQLQRSPSTWRGVQSPTKKATPPDYFPADNRTFAQALHKKNELKHYALSFMLHAVCPASVQLRRTAVGYGVSYLLSLTLCCAHMPSRFARGTTSKLNALSIIGIGLQPVSEDLFF</sequence>
<reference evidence="1" key="1">
    <citation type="submission" date="2020-07" db="EMBL/GenBank/DDBJ databases">
        <title>Multicomponent nature underlies the extraordinary mechanical properties of spider dragline silk.</title>
        <authorList>
            <person name="Kono N."/>
            <person name="Nakamura H."/>
            <person name="Mori M."/>
            <person name="Yoshida Y."/>
            <person name="Ohtoshi R."/>
            <person name="Malay A.D."/>
            <person name="Moran D.A.P."/>
            <person name="Tomita M."/>
            <person name="Numata K."/>
            <person name="Arakawa K."/>
        </authorList>
    </citation>
    <scope>NUCLEOTIDE SEQUENCE</scope>
</reference>
<dbReference type="Proteomes" id="UP000887116">
    <property type="component" value="Unassembled WGS sequence"/>
</dbReference>
<evidence type="ECO:0000313" key="1">
    <source>
        <dbReference type="EMBL" id="GFQ81900.1"/>
    </source>
</evidence>
<dbReference type="EMBL" id="BMAO01012510">
    <property type="protein sequence ID" value="GFQ81900.1"/>
    <property type="molecule type" value="Genomic_DNA"/>
</dbReference>
<keyword evidence="2" id="KW-1185">Reference proteome</keyword>
<protein>
    <submittedName>
        <fullName evidence="1">Uncharacterized protein</fullName>
    </submittedName>
</protein>
<comment type="caution">
    <text evidence="1">The sequence shown here is derived from an EMBL/GenBank/DDBJ whole genome shotgun (WGS) entry which is preliminary data.</text>
</comment>
<organism evidence="1 2">
    <name type="scientific">Trichonephila clavata</name>
    <name type="common">Joro spider</name>
    <name type="synonym">Nephila clavata</name>
    <dbReference type="NCBI Taxonomy" id="2740835"/>
    <lineage>
        <taxon>Eukaryota</taxon>
        <taxon>Metazoa</taxon>
        <taxon>Ecdysozoa</taxon>
        <taxon>Arthropoda</taxon>
        <taxon>Chelicerata</taxon>
        <taxon>Arachnida</taxon>
        <taxon>Araneae</taxon>
        <taxon>Araneomorphae</taxon>
        <taxon>Entelegynae</taxon>
        <taxon>Araneoidea</taxon>
        <taxon>Nephilidae</taxon>
        <taxon>Trichonephila</taxon>
    </lineage>
</organism>
<evidence type="ECO:0000313" key="2">
    <source>
        <dbReference type="Proteomes" id="UP000887116"/>
    </source>
</evidence>
<name>A0A8X6IRL9_TRICU</name>
<dbReference type="AlphaFoldDB" id="A0A8X6IRL9"/>